<proteinExistence type="predicted"/>
<name>E6Q760_9ZZZZ</name>
<dbReference type="EMBL" id="CABO01000048">
    <property type="protein sequence ID" value="CBI03035.1"/>
    <property type="molecule type" value="Genomic_DNA"/>
</dbReference>
<dbReference type="AlphaFoldDB" id="E6Q760"/>
<sequence length="159" mass="17571">MLTSKHFSWLALSAIYFLGVAPTKSSTNLPLPPTTDAICLGSPAHLGTDNLPFWSETKNTSIINIWVFATRSRVPIAWLYRTQAKVMWFQAKMASRHTLRDVLTGDQYLRLGITGSPDSTGGLPVVVSQRQIAMLKTALETKDVALYPCFTARFPASKL</sequence>
<protein>
    <submittedName>
        <fullName evidence="1">Uncharacterized protein</fullName>
    </submittedName>
</protein>
<evidence type="ECO:0000313" key="1">
    <source>
        <dbReference type="EMBL" id="CBI03035.1"/>
    </source>
</evidence>
<organism evidence="1">
    <name type="scientific">mine drainage metagenome</name>
    <dbReference type="NCBI Taxonomy" id="410659"/>
    <lineage>
        <taxon>unclassified sequences</taxon>
        <taxon>metagenomes</taxon>
        <taxon>ecological metagenomes</taxon>
    </lineage>
</organism>
<accession>E6Q760</accession>
<reference evidence="1" key="1">
    <citation type="submission" date="2009-10" db="EMBL/GenBank/DDBJ databases">
        <title>Diversity of trophic interactions inside an arsenic-rich microbial ecosystem.</title>
        <authorList>
            <person name="Bertin P.N."/>
            <person name="Heinrich-Salmeron A."/>
            <person name="Pelletier E."/>
            <person name="Goulhen-Chollet F."/>
            <person name="Arsene-Ploetze F."/>
            <person name="Gallien S."/>
            <person name="Calteau A."/>
            <person name="Vallenet D."/>
            <person name="Casiot C."/>
            <person name="Chane-Woon-Ming B."/>
            <person name="Giloteaux L."/>
            <person name="Barakat M."/>
            <person name="Bonnefoy V."/>
            <person name="Bruneel O."/>
            <person name="Chandler M."/>
            <person name="Cleiss J."/>
            <person name="Duran R."/>
            <person name="Elbaz-Poulichet F."/>
            <person name="Fonknechten N."/>
            <person name="Lauga B."/>
            <person name="Mornico D."/>
            <person name="Ortet P."/>
            <person name="Schaeffer C."/>
            <person name="Siguier P."/>
            <person name="Alexander Thil Smith A."/>
            <person name="Van Dorsselaer A."/>
            <person name="Weissenbach J."/>
            <person name="Medigue C."/>
            <person name="Le Paslier D."/>
        </authorList>
    </citation>
    <scope>NUCLEOTIDE SEQUENCE</scope>
</reference>
<gene>
    <name evidence="1" type="ORF">CARN4_0017</name>
</gene>
<comment type="caution">
    <text evidence="1">The sequence shown here is derived from an EMBL/GenBank/DDBJ whole genome shotgun (WGS) entry which is preliminary data.</text>
</comment>